<proteinExistence type="predicted"/>
<gene>
    <name evidence="1" type="ORF">CIRG_04673</name>
</gene>
<protein>
    <submittedName>
        <fullName evidence="1">Uncharacterized protein</fullName>
    </submittedName>
</protein>
<organism evidence="1 2">
    <name type="scientific">Coccidioides immitis RMSCC 2394</name>
    <dbReference type="NCBI Taxonomy" id="404692"/>
    <lineage>
        <taxon>Eukaryota</taxon>
        <taxon>Fungi</taxon>
        <taxon>Dikarya</taxon>
        <taxon>Ascomycota</taxon>
        <taxon>Pezizomycotina</taxon>
        <taxon>Eurotiomycetes</taxon>
        <taxon>Eurotiomycetidae</taxon>
        <taxon>Onygenales</taxon>
        <taxon>Onygenaceae</taxon>
        <taxon>Coccidioides</taxon>
    </lineage>
</organism>
<dbReference type="Proteomes" id="UP000054565">
    <property type="component" value="Unassembled WGS sequence"/>
</dbReference>
<reference evidence="2" key="1">
    <citation type="journal article" date="2010" name="Genome Res.">
        <title>Population genomic sequencing of Coccidioides fungi reveals recent hybridization and transposon control.</title>
        <authorList>
            <person name="Neafsey D.E."/>
            <person name="Barker B.M."/>
            <person name="Sharpton T.J."/>
            <person name="Stajich J.E."/>
            <person name="Park D.J."/>
            <person name="Whiston E."/>
            <person name="Hung C.-Y."/>
            <person name="McMahan C."/>
            <person name="White J."/>
            <person name="Sykes S."/>
            <person name="Heiman D."/>
            <person name="Young S."/>
            <person name="Zeng Q."/>
            <person name="Abouelleil A."/>
            <person name="Aftuck L."/>
            <person name="Bessette D."/>
            <person name="Brown A."/>
            <person name="FitzGerald M."/>
            <person name="Lui A."/>
            <person name="Macdonald J.P."/>
            <person name="Priest M."/>
            <person name="Orbach M.J."/>
            <person name="Galgiani J.N."/>
            <person name="Kirkland T.N."/>
            <person name="Cole G.T."/>
            <person name="Birren B.W."/>
            <person name="Henn M.R."/>
            <person name="Taylor J.W."/>
            <person name="Rounsley S.D."/>
        </authorList>
    </citation>
    <scope>NUCLEOTIDE SEQUENCE [LARGE SCALE GENOMIC DNA]</scope>
    <source>
        <strain evidence="2">RMSCC 2394</strain>
    </source>
</reference>
<evidence type="ECO:0000313" key="2">
    <source>
        <dbReference type="Proteomes" id="UP000054565"/>
    </source>
</evidence>
<sequence>MEVGDQASCVAPRAPSNELLHRALAVNTGYFPLAFPLRSPDIRGDHWRLSTECRQPQGVKEVPPTSSVVKLDQTARVYVFRARSNGIARAASLERSIPG</sequence>
<evidence type="ECO:0000313" key="1">
    <source>
        <dbReference type="EMBL" id="KMP04993.1"/>
    </source>
</evidence>
<accession>A0A0J6YDK4</accession>
<dbReference type="EMBL" id="DS028095">
    <property type="protein sequence ID" value="KMP04993.1"/>
    <property type="molecule type" value="Genomic_DNA"/>
</dbReference>
<name>A0A0J6YDK4_COCIT</name>
<dbReference type="AlphaFoldDB" id="A0A0J6YDK4"/>